<feature type="compositionally biased region" description="Polar residues" evidence="1">
    <location>
        <begin position="1"/>
        <end position="18"/>
    </location>
</feature>
<accession>A0A090GM01</accession>
<dbReference type="Proteomes" id="UP000046373">
    <property type="component" value="Unassembled WGS sequence"/>
</dbReference>
<organism evidence="2 3">
    <name type="scientific">Mesorhizobium plurifarium</name>
    <dbReference type="NCBI Taxonomy" id="69974"/>
    <lineage>
        <taxon>Bacteria</taxon>
        <taxon>Pseudomonadati</taxon>
        <taxon>Pseudomonadota</taxon>
        <taxon>Alphaproteobacteria</taxon>
        <taxon>Hyphomicrobiales</taxon>
        <taxon>Phyllobacteriaceae</taxon>
        <taxon>Mesorhizobium</taxon>
    </lineage>
</organism>
<dbReference type="AlphaFoldDB" id="A0A090GM01"/>
<feature type="region of interest" description="Disordered" evidence="1">
    <location>
        <begin position="1"/>
        <end position="25"/>
    </location>
</feature>
<evidence type="ECO:0000313" key="3">
    <source>
        <dbReference type="Proteomes" id="UP000046373"/>
    </source>
</evidence>
<sequence>MQQKAVTGAIQASPTSGAQRALGQPEILSERSRHRYGNPMTITTECARGYSGTEIKAVARLLAGVLRGRC</sequence>
<gene>
    <name evidence="2" type="ORF">MPLDJ20_220042</name>
</gene>
<reference evidence="2 3" key="1">
    <citation type="submission" date="2014-08" db="EMBL/GenBank/DDBJ databases">
        <authorList>
            <person name="Moulin Lionel"/>
        </authorList>
    </citation>
    <scope>NUCLEOTIDE SEQUENCE [LARGE SCALE GENOMIC DNA]</scope>
</reference>
<evidence type="ECO:0000313" key="2">
    <source>
        <dbReference type="EMBL" id="CDX38080.1"/>
    </source>
</evidence>
<proteinExistence type="predicted"/>
<evidence type="ECO:0000256" key="1">
    <source>
        <dbReference type="SAM" id="MobiDB-lite"/>
    </source>
</evidence>
<name>A0A090GM01_MESPL</name>
<protein>
    <submittedName>
        <fullName evidence="2">Uncharacterized protein</fullName>
    </submittedName>
</protein>
<dbReference type="EMBL" id="CCNB01000015">
    <property type="protein sequence ID" value="CDX38080.1"/>
    <property type="molecule type" value="Genomic_DNA"/>
</dbReference>